<proteinExistence type="inferred from homology"/>
<dbReference type="RefSeq" id="WP_170864616.1">
    <property type="nucleotide sequence ID" value="NZ_FQYP01000007.1"/>
</dbReference>
<evidence type="ECO:0000313" key="3">
    <source>
        <dbReference type="EMBL" id="SHJ30727.1"/>
    </source>
</evidence>
<evidence type="ECO:0000313" key="4">
    <source>
        <dbReference type="Proteomes" id="UP000184432"/>
    </source>
</evidence>
<dbReference type="Proteomes" id="UP000184432">
    <property type="component" value="Unassembled WGS sequence"/>
</dbReference>
<dbReference type="InterPro" id="IPR006016">
    <property type="entry name" value="UspA"/>
</dbReference>
<dbReference type="Pfam" id="PF00582">
    <property type="entry name" value="Usp"/>
    <property type="match status" value="1"/>
</dbReference>
<evidence type="ECO:0000256" key="1">
    <source>
        <dbReference type="ARBA" id="ARBA00008791"/>
    </source>
</evidence>
<dbReference type="SUPFAM" id="SSF52402">
    <property type="entry name" value="Adenine nucleotide alpha hydrolases-like"/>
    <property type="match status" value="2"/>
</dbReference>
<protein>
    <submittedName>
        <fullName evidence="3">Nucleotide-binding universal stress protein, UspA family</fullName>
    </submittedName>
</protein>
<dbReference type="PANTHER" id="PTHR46268:SF6">
    <property type="entry name" value="UNIVERSAL STRESS PROTEIN UP12"/>
    <property type="match status" value="1"/>
</dbReference>
<dbReference type="STRING" id="570521.SAMN04488508_107181"/>
<feature type="domain" description="UspA" evidence="2">
    <location>
        <begin position="1"/>
        <end position="146"/>
    </location>
</feature>
<name>A0A1M6I8I1_9FLAO</name>
<dbReference type="Gene3D" id="3.40.50.12370">
    <property type="match status" value="1"/>
</dbReference>
<dbReference type="EMBL" id="FQYP01000007">
    <property type="protein sequence ID" value="SHJ30727.1"/>
    <property type="molecule type" value="Genomic_DNA"/>
</dbReference>
<keyword evidence="4" id="KW-1185">Reference proteome</keyword>
<gene>
    <name evidence="3" type="ORF">SAMN04488508_107181</name>
</gene>
<dbReference type="CDD" id="cd00293">
    <property type="entry name" value="USP-like"/>
    <property type="match status" value="1"/>
</dbReference>
<dbReference type="PANTHER" id="PTHR46268">
    <property type="entry name" value="STRESS RESPONSE PROTEIN NHAX"/>
    <property type="match status" value="1"/>
</dbReference>
<evidence type="ECO:0000259" key="2">
    <source>
        <dbReference type="Pfam" id="PF00582"/>
    </source>
</evidence>
<organism evidence="3 4">
    <name type="scientific">Aquimarina spongiae</name>
    <dbReference type="NCBI Taxonomy" id="570521"/>
    <lineage>
        <taxon>Bacteria</taxon>
        <taxon>Pseudomonadati</taxon>
        <taxon>Bacteroidota</taxon>
        <taxon>Flavobacteriia</taxon>
        <taxon>Flavobacteriales</taxon>
        <taxon>Flavobacteriaceae</taxon>
        <taxon>Aquimarina</taxon>
    </lineage>
</organism>
<sequence>MKNVLLPTDFSDNSKNAIAYALQFFKNEVCTFYILHVQKASTYTTDDLMAAPANTSIHQSVVGGTKEKLEILAQQLESEYSEENYTFHTITDYDIFTDAIKQVIKTKAIDLIVMGTNGATGAKEVVFGSNTINVIRKVDCPLLAIPEGFSFTPLQSVLFTIDFSENFTTKGMEPLVHLLEKHKAILRILKIKEDDTVTKAEFDDKNRMSTFFKEINHTFHSIIAVPTSLAINSFVQIMDVDLTAMYIKQDTFIDRFFKGSKMSKISYGTRVPLLIMHM</sequence>
<reference evidence="4" key="1">
    <citation type="submission" date="2016-11" db="EMBL/GenBank/DDBJ databases">
        <authorList>
            <person name="Varghese N."/>
            <person name="Submissions S."/>
        </authorList>
    </citation>
    <scope>NUCLEOTIDE SEQUENCE [LARGE SCALE GENOMIC DNA]</scope>
    <source>
        <strain evidence="4">DSM 22623</strain>
    </source>
</reference>
<dbReference type="PRINTS" id="PR01438">
    <property type="entry name" value="UNVRSLSTRESS"/>
</dbReference>
<dbReference type="AlphaFoldDB" id="A0A1M6I8I1"/>
<comment type="similarity">
    <text evidence="1">Belongs to the universal stress protein A family.</text>
</comment>
<dbReference type="InterPro" id="IPR006015">
    <property type="entry name" value="Universal_stress_UspA"/>
</dbReference>
<accession>A0A1M6I8I1</accession>